<keyword evidence="5" id="KW-1185">Reference proteome</keyword>
<dbReference type="PROSITE" id="PS50914">
    <property type="entry name" value="BON"/>
    <property type="match status" value="1"/>
</dbReference>
<dbReference type="Gene3D" id="3.30.1340.30">
    <property type="match status" value="1"/>
</dbReference>
<evidence type="ECO:0000313" key="5">
    <source>
        <dbReference type="Proteomes" id="UP000232003"/>
    </source>
</evidence>
<keyword evidence="2" id="KW-0732">Signal</keyword>
<evidence type="ECO:0000313" key="4">
    <source>
        <dbReference type="EMBL" id="AUB37727.1"/>
    </source>
</evidence>
<dbReference type="OrthoDB" id="517762at2"/>
<proteinExistence type="predicted"/>
<name>A0A2K8SQL4_9NOSO</name>
<evidence type="ECO:0000259" key="3">
    <source>
        <dbReference type="PROSITE" id="PS50914"/>
    </source>
</evidence>
<feature type="domain" description="BON" evidence="3">
    <location>
        <begin position="83"/>
        <end position="153"/>
    </location>
</feature>
<dbReference type="AlphaFoldDB" id="A0A2K8SQL4"/>
<accession>A0A2K8SQL4</accession>
<protein>
    <submittedName>
        <fullName evidence="4">Osmotically-inducible protein OsmY, containings BON domain</fullName>
    </submittedName>
</protein>
<reference evidence="4 5" key="1">
    <citation type="submission" date="2017-11" db="EMBL/GenBank/DDBJ databases">
        <title>Complete genome of a free-living desiccation-tolerant cyanobacterium and its photosynthetic adaptation to extreme terrestrial habitat.</title>
        <authorList>
            <person name="Shang J."/>
        </authorList>
    </citation>
    <scope>NUCLEOTIDE SEQUENCE [LARGE SCALE GENOMIC DNA]</scope>
    <source>
        <strain evidence="4 5">CCNUN1</strain>
    </source>
</reference>
<dbReference type="EMBL" id="CP024785">
    <property type="protein sequence ID" value="AUB37727.1"/>
    <property type="molecule type" value="Genomic_DNA"/>
</dbReference>
<organism evidence="4 5">
    <name type="scientific">Nostoc flagelliforme CCNUN1</name>
    <dbReference type="NCBI Taxonomy" id="2038116"/>
    <lineage>
        <taxon>Bacteria</taxon>
        <taxon>Bacillati</taxon>
        <taxon>Cyanobacteriota</taxon>
        <taxon>Cyanophyceae</taxon>
        <taxon>Nostocales</taxon>
        <taxon>Nostocaceae</taxon>
        <taxon>Nostoc</taxon>
    </lineage>
</organism>
<feature type="region of interest" description="Disordered" evidence="1">
    <location>
        <begin position="56"/>
        <end position="89"/>
    </location>
</feature>
<dbReference type="RefSeq" id="WP_100899285.1">
    <property type="nucleotide sequence ID" value="NZ_CAWNNC010000001.1"/>
</dbReference>
<dbReference type="Proteomes" id="UP000232003">
    <property type="component" value="Chromosome"/>
</dbReference>
<sequence length="160" mass="16805">MKKLILLLVSSILVVGTFGCQEAPKTGSETPSTINEAAQAPATPASQINQTADKTTAKIPGTQTAPLAASTNTKVKTDSEKTAATKVKSNLKTEVSEKLNKGLPGNKLQVENKEGEIILKGTATSVEELKKAETLAKEVQGVKTVKVEAKVGEHPLLEET</sequence>
<gene>
    <name evidence="4" type="ORF">COO91_03674</name>
</gene>
<feature type="compositionally biased region" description="Polar residues" evidence="1">
    <location>
        <begin position="61"/>
        <end position="74"/>
    </location>
</feature>
<evidence type="ECO:0000256" key="2">
    <source>
        <dbReference type="SAM" id="SignalP"/>
    </source>
</evidence>
<feature type="signal peptide" evidence="2">
    <location>
        <begin position="1"/>
        <end position="22"/>
    </location>
</feature>
<feature type="chain" id="PRO_5014700860" evidence="2">
    <location>
        <begin position="23"/>
        <end position="160"/>
    </location>
</feature>
<evidence type="ECO:0000256" key="1">
    <source>
        <dbReference type="SAM" id="MobiDB-lite"/>
    </source>
</evidence>
<dbReference type="Pfam" id="PF04972">
    <property type="entry name" value="BON"/>
    <property type="match status" value="1"/>
</dbReference>
<dbReference type="KEGG" id="nfl:COO91_03674"/>
<dbReference type="InterPro" id="IPR007055">
    <property type="entry name" value="BON_dom"/>
</dbReference>
<dbReference type="PROSITE" id="PS51257">
    <property type="entry name" value="PROKAR_LIPOPROTEIN"/>
    <property type="match status" value="1"/>
</dbReference>